<evidence type="ECO:0000259" key="1">
    <source>
        <dbReference type="PROSITE" id="PS51833"/>
    </source>
</evidence>
<keyword evidence="3" id="KW-1185">Reference proteome</keyword>
<name>A0A4P7XN65_9ALTE</name>
<dbReference type="PIRSF" id="PIRSF036888">
    <property type="entry name" value="HDGYPm_UCP036888"/>
    <property type="match status" value="1"/>
</dbReference>
<sequence>MILLSDTMGHLQVIQRADALLDIDTLNRELGRQLEAIPRAEASRLRTRLQLPGIPAVPGLTGYETVLDKTVAEAGSSQRFIIDSGVEDTLLRFQPVEYTGLCGRFRTLACAIPLTDIAVNFGEPEHDSTQINRALQRFTSLRIKQRLEDTLELPPLPETAQRIIHLRVDPNAEVGDLADVVEADPSLAAQVVSWANSSFYAAPGEVRSIYDAIMRVLGFELVMNLAMGISLGRTLKQPRGLPEGYLDYWQQALWVAQAAGNVTGLMPRNRRPAFGLAYLSGLLHNFGFLVLAHVFPPHLALIIRFSEANRHVDTAYIEHFLLGVTREQIAGQLMERWEMPGEVVTALRHQKNEHYQGLHADYPAVLRLSRQLLLARGIPLGAPEPVSQALIAELGLNEAELNDAMDNLVASRSDIRGLADMMKSA</sequence>
<reference evidence="2 3" key="1">
    <citation type="submission" date="2018-07" db="EMBL/GenBank/DDBJ databases">
        <title>Marsedoiliclastica nanhaica gen. nov. sp. nov., a novel marine hydrocarbonoclastic bacterium isolated from an in-situ enriched hydrocarbon-degrading consortium in deep-sea sediment.</title>
        <authorList>
            <person name="Dong C."/>
            <person name="Ma T."/>
            <person name="Liu R."/>
            <person name="Shao Z."/>
        </authorList>
    </citation>
    <scope>NUCLEOTIDE SEQUENCE [LARGE SCALE GENOMIC DNA]</scope>
    <source>
        <strain evidence="3">soil36-7</strain>
    </source>
</reference>
<dbReference type="InterPro" id="IPR052340">
    <property type="entry name" value="RNase_Y/CdgJ"/>
</dbReference>
<dbReference type="Proteomes" id="UP000298049">
    <property type="component" value="Chromosome"/>
</dbReference>
<dbReference type="AlphaFoldDB" id="A0A4P7XN65"/>
<protein>
    <submittedName>
        <fullName evidence="2">HDOD domain-containing protein</fullName>
    </submittedName>
</protein>
<dbReference type="InterPro" id="IPR013976">
    <property type="entry name" value="HDOD"/>
</dbReference>
<dbReference type="KEGG" id="hmi:soil367_02315"/>
<evidence type="ECO:0000313" key="3">
    <source>
        <dbReference type="Proteomes" id="UP000298049"/>
    </source>
</evidence>
<organism evidence="2 3">
    <name type="scientific">Hydrocarboniclastica marina</name>
    <dbReference type="NCBI Taxonomy" id="2259620"/>
    <lineage>
        <taxon>Bacteria</taxon>
        <taxon>Pseudomonadati</taxon>
        <taxon>Pseudomonadota</taxon>
        <taxon>Gammaproteobacteria</taxon>
        <taxon>Alteromonadales</taxon>
        <taxon>Alteromonadaceae</taxon>
        <taxon>Hydrocarboniclastica</taxon>
    </lineage>
</organism>
<evidence type="ECO:0000313" key="2">
    <source>
        <dbReference type="EMBL" id="QCF27777.1"/>
    </source>
</evidence>
<feature type="domain" description="HDOD" evidence="1">
    <location>
        <begin position="153"/>
        <end position="353"/>
    </location>
</feature>
<dbReference type="InterPro" id="IPR014627">
    <property type="entry name" value="UCP036888_HDGYP-like"/>
</dbReference>
<proteinExistence type="predicted"/>
<dbReference type="Pfam" id="PF08668">
    <property type="entry name" value="HDOD"/>
    <property type="match status" value="1"/>
</dbReference>
<gene>
    <name evidence="2" type="ORF">soil367_02315</name>
</gene>
<dbReference type="GO" id="GO:0002161">
    <property type="term" value="F:aminoacyl-tRNA deacylase activity"/>
    <property type="evidence" value="ECO:0007669"/>
    <property type="project" value="InterPro"/>
</dbReference>
<dbReference type="PANTHER" id="PTHR33525">
    <property type="match status" value="1"/>
</dbReference>
<accession>A0A4P7XN65</accession>
<dbReference type="InterPro" id="IPR036754">
    <property type="entry name" value="YbaK/aa-tRNA-synt-asso_dom_sf"/>
</dbReference>
<dbReference type="SUPFAM" id="SSF109604">
    <property type="entry name" value="HD-domain/PDEase-like"/>
    <property type="match status" value="1"/>
</dbReference>
<dbReference type="OrthoDB" id="7001648at2"/>
<dbReference type="Gene3D" id="3.90.960.10">
    <property type="entry name" value="YbaK/aminoacyl-tRNA synthetase-associated domain"/>
    <property type="match status" value="1"/>
</dbReference>
<dbReference type="PANTHER" id="PTHR33525:SF3">
    <property type="entry name" value="RIBONUCLEASE Y"/>
    <property type="match status" value="1"/>
</dbReference>
<dbReference type="PROSITE" id="PS51833">
    <property type="entry name" value="HDOD"/>
    <property type="match status" value="1"/>
</dbReference>
<dbReference type="EMBL" id="CP031093">
    <property type="protein sequence ID" value="QCF27777.1"/>
    <property type="molecule type" value="Genomic_DNA"/>
</dbReference>
<dbReference type="Gene3D" id="1.10.3210.10">
    <property type="entry name" value="Hypothetical protein af1432"/>
    <property type="match status" value="1"/>
</dbReference>